<proteinExistence type="predicted"/>
<dbReference type="KEGG" id="aia:AWH56_010655"/>
<feature type="transmembrane region" description="Helical" evidence="1">
    <location>
        <begin position="6"/>
        <end position="32"/>
    </location>
</feature>
<evidence type="ECO:0000313" key="3">
    <source>
        <dbReference type="EMBL" id="QOY37980.1"/>
    </source>
</evidence>
<dbReference type="RefSeq" id="WP_071318502.1">
    <property type="nucleotide sequence ID" value="NZ_CP063356.2"/>
</dbReference>
<keyword evidence="1" id="KW-1133">Transmembrane helix</keyword>
<dbReference type="AlphaFoldDB" id="A0A1S2L802"/>
<dbReference type="Proteomes" id="UP000180175">
    <property type="component" value="Chromosome"/>
</dbReference>
<dbReference type="EMBL" id="CP063356">
    <property type="protein sequence ID" value="QOY37980.1"/>
    <property type="molecule type" value="Genomic_DNA"/>
</dbReference>
<dbReference type="EMBL" id="LQXD01000161">
    <property type="protein sequence ID" value="OIJ08420.1"/>
    <property type="molecule type" value="Genomic_DNA"/>
</dbReference>
<sequence>MLDEFIFVLYIDHLVKILALVWIILLIIVGVLEFRIARRKKVFLDKATEQLYLLNHLLDKPYKDVKSFLAQRGDKTNE</sequence>
<evidence type="ECO:0000313" key="2">
    <source>
        <dbReference type="EMBL" id="OIJ08420.1"/>
    </source>
</evidence>
<evidence type="ECO:0000256" key="1">
    <source>
        <dbReference type="SAM" id="Phobius"/>
    </source>
</evidence>
<reference evidence="3 4" key="2">
    <citation type="journal article" date="2017" name="Genome Announc.">
        <title>Draft Genome Sequences of Four Alkaliphilic Bacteria Belonging to the Anaerobacillus Genus.</title>
        <authorList>
            <person name="Bassil N.M."/>
            <person name="Lloyd J.R."/>
        </authorList>
    </citation>
    <scope>NUCLEOTIDE SEQUENCE [LARGE SCALE GENOMIC DNA]</scope>
    <source>
        <strain evidence="3 4">NB2006</strain>
    </source>
</reference>
<reference evidence="3 4" key="3">
    <citation type="journal article" date="2019" name="Int. J. Syst. Evol. Microbiol.">
        <title>Anaerobacillus isosaccharinicus sp. nov., an alkaliphilic bacterium which degrades isosaccharinic acid.</title>
        <authorList>
            <person name="Bassil N.M."/>
            <person name="Lloyd J.R."/>
        </authorList>
    </citation>
    <scope>NUCLEOTIDE SEQUENCE [LARGE SCALE GENOMIC DNA]</scope>
    <source>
        <strain evidence="3 4">NB2006</strain>
    </source>
</reference>
<protein>
    <submittedName>
        <fullName evidence="2">Uncharacterized protein</fullName>
    </submittedName>
</protein>
<keyword evidence="1" id="KW-0472">Membrane</keyword>
<gene>
    <name evidence="3" type="ORF">AWH56_010655</name>
    <name evidence="2" type="ORF">AWH56_18825</name>
</gene>
<reference evidence="3" key="4">
    <citation type="submission" date="2020-10" db="EMBL/GenBank/DDBJ databases">
        <authorList>
            <person name="Bassil N.M."/>
            <person name="Lloyd J.R."/>
        </authorList>
    </citation>
    <scope>NUCLEOTIDE SEQUENCE</scope>
    <source>
        <strain evidence="3">NB2006</strain>
    </source>
</reference>
<name>A0A1S2L802_9BACI</name>
<accession>A0A1S2L802</accession>
<keyword evidence="4" id="KW-1185">Reference proteome</keyword>
<keyword evidence="1" id="KW-0812">Transmembrane</keyword>
<reference evidence="2 4" key="1">
    <citation type="submission" date="2016-10" db="EMBL/GenBank/DDBJ databases">
        <title>Draft genome sequences of four alkaliphilic bacteria belonging to the Anaerobacillus genus.</title>
        <authorList>
            <person name="Bassil N.M."/>
            <person name="Lloyd J.R."/>
        </authorList>
    </citation>
    <scope>NUCLEOTIDE SEQUENCE [LARGE SCALE GENOMIC DNA]</scope>
    <source>
        <strain evidence="2 4">NB2006</strain>
    </source>
</reference>
<organism evidence="2 4">
    <name type="scientific">Anaerobacillus isosaccharinicus</name>
    <dbReference type="NCBI Taxonomy" id="1532552"/>
    <lineage>
        <taxon>Bacteria</taxon>
        <taxon>Bacillati</taxon>
        <taxon>Bacillota</taxon>
        <taxon>Bacilli</taxon>
        <taxon>Bacillales</taxon>
        <taxon>Bacillaceae</taxon>
        <taxon>Anaerobacillus</taxon>
    </lineage>
</organism>
<evidence type="ECO:0000313" key="4">
    <source>
        <dbReference type="Proteomes" id="UP000180175"/>
    </source>
</evidence>